<name>A0A9P8UM01_9PEZI</name>
<sequence>MAGIGTRHTPLAPLGSGALAALGLIPPTGFSSVAIPVPRGSLYLDRVITTEPAPISSTPSPSQKTAGRTLPSRLKRAGFNGAFTLLIVNDNPVDRKIFSKICERWGQPYELAENGREAVEIYKREPERFRCILMDLVMPIMDGFEATRRIRDFEEESWDAFVQASASPSQARSAPAPVRRSVIVALVPSYAVSGLQQRIVDTGFDSSICRPYHLATLINMLFSGPGMNVVGLFGGVDDDKLREAGYPLQITRRKPSSIGEKEVGEALGRAVS</sequence>
<dbReference type="CDD" id="cd17546">
    <property type="entry name" value="REC_hyHK_CKI1_RcsC-like"/>
    <property type="match status" value="1"/>
</dbReference>
<dbReference type="RefSeq" id="XP_045958796.1">
    <property type="nucleotide sequence ID" value="XM_046107346.1"/>
</dbReference>
<gene>
    <name evidence="4" type="ORF">BKA67DRAFT_658818</name>
</gene>
<proteinExistence type="predicted"/>
<dbReference type="SUPFAM" id="SSF52172">
    <property type="entry name" value="CheY-like"/>
    <property type="match status" value="1"/>
</dbReference>
<dbReference type="OrthoDB" id="303614at2759"/>
<dbReference type="AlphaFoldDB" id="A0A9P8UM01"/>
<dbReference type="InterPro" id="IPR001789">
    <property type="entry name" value="Sig_transdc_resp-reg_receiver"/>
</dbReference>
<dbReference type="InterPro" id="IPR011006">
    <property type="entry name" value="CheY-like_superfamily"/>
</dbReference>
<dbReference type="PROSITE" id="PS50110">
    <property type="entry name" value="RESPONSE_REGULATORY"/>
    <property type="match status" value="1"/>
</dbReference>
<organism evidence="4 5">
    <name type="scientific">Truncatella angustata</name>
    <dbReference type="NCBI Taxonomy" id="152316"/>
    <lineage>
        <taxon>Eukaryota</taxon>
        <taxon>Fungi</taxon>
        <taxon>Dikarya</taxon>
        <taxon>Ascomycota</taxon>
        <taxon>Pezizomycotina</taxon>
        <taxon>Sordariomycetes</taxon>
        <taxon>Xylariomycetidae</taxon>
        <taxon>Amphisphaeriales</taxon>
        <taxon>Sporocadaceae</taxon>
        <taxon>Truncatella</taxon>
    </lineage>
</organism>
<evidence type="ECO:0000313" key="5">
    <source>
        <dbReference type="Proteomes" id="UP000758603"/>
    </source>
</evidence>
<dbReference type="Gene3D" id="3.40.50.2300">
    <property type="match status" value="1"/>
</dbReference>
<keyword evidence="5" id="KW-1185">Reference proteome</keyword>
<feature type="domain" description="Response regulatory" evidence="3">
    <location>
        <begin position="84"/>
        <end position="225"/>
    </location>
</feature>
<accession>A0A9P8UM01</accession>
<comment type="caution">
    <text evidence="4">The sequence shown here is derived from an EMBL/GenBank/DDBJ whole genome shotgun (WGS) entry which is preliminary data.</text>
</comment>
<keyword evidence="1 2" id="KW-0597">Phosphoprotein</keyword>
<protein>
    <submittedName>
        <fullName evidence="4">CheY-like superfamily</fullName>
    </submittedName>
</protein>
<dbReference type="PANTHER" id="PTHR45339:SF5">
    <property type="entry name" value="HISTIDINE KINASE"/>
    <property type="match status" value="1"/>
</dbReference>
<evidence type="ECO:0000256" key="2">
    <source>
        <dbReference type="PROSITE-ProRule" id="PRU00169"/>
    </source>
</evidence>
<dbReference type="SMART" id="SM00448">
    <property type="entry name" value="REC"/>
    <property type="match status" value="1"/>
</dbReference>
<dbReference type="PANTHER" id="PTHR45339">
    <property type="entry name" value="HYBRID SIGNAL TRANSDUCTION HISTIDINE KINASE J"/>
    <property type="match status" value="1"/>
</dbReference>
<dbReference type="GeneID" id="70136237"/>
<evidence type="ECO:0000313" key="4">
    <source>
        <dbReference type="EMBL" id="KAH6654526.1"/>
    </source>
</evidence>
<dbReference type="Pfam" id="PF00072">
    <property type="entry name" value="Response_reg"/>
    <property type="match status" value="1"/>
</dbReference>
<evidence type="ECO:0000256" key="1">
    <source>
        <dbReference type="ARBA" id="ARBA00022553"/>
    </source>
</evidence>
<feature type="modified residue" description="4-aspartylphosphate" evidence="2">
    <location>
        <position position="135"/>
    </location>
</feature>
<dbReference type="EMBL" id="JAGPXC010000004">
    <property type="protein sequence ID" value="KAH6654526.1"/>
    <property type="molecule type" value="Genomic_DNA"/>
</dbReference>
<dbReference type="GO" id="GO:0000160">
    <property type="term" value="P:phosphorelay signal transduction system"/>
    <property type="evidence" value="ECO:0007669"/>
    <property type="project" value="InterPro"/>
</dbReference>
<dbReference type="Proteomes" id="UP000758603">
    <property type="component" value="Unassembled WGS sequence"/>
</dbReference>
<evidence type="ECO:0000259" key="3">
    <source>
        <dbReference type="PROSITE" id="PS50110"/>
    </source>
</evidence>
<reference evidence="4" key="1">
    <citation type="journal article" date="2021" name="Nat. Commun.">
        <title>Genetic determinants of endophytism in the Arabidopsis root mycobiome.</title>
        <authorList>
            <person name="Mesny F."/>
            <person name="Miyauchi S."/>
            <person name="Thiergart T."/>
            <person name="Pickel B."/>
            <person name="Atanasova L."/>
            <person name="Karlsson M."/>
            <person name="Huettel B."/>
            <person name="Barry K.W."/>
            <person name="Haridas S."/>
            <person name="Chen C."/>
            <person name="Bauer D."/>
            <person name="Andreopoulos W."/>
            <person name="Pangilinan J."/>
            <person name="LaButti K."/>
            <person name="Riley R."/>
            <person name="Lipzen A."/>
            <person name="Clum A."/>
            <person name="Drula E."/>
            <person name="Henrissat B."/>
            <person name="Kohler A."/>
            <person name="Grigoriev I.V."/>
            <person name="Martin F.M."/>
            <person name="Hacquard S."/>
        </authorList>
    </citation>
    <scope>NUCLEOTIDE SEQUENCE</scope>
    <source>
        <strain evidence="4">MPI-SDFR-AT-0073</strain>
    </source>
</reference>